<organism evidence="2 3">
    <name type="scientific">Eumeta variegata</name>
    <name type="common">Bagworm moth</name>
    <name type="synonym">Eumeta japonica</name>
    <dbReference type="NCBI Taxonomy" id="151549"/>
    <lineage>
        <taxon>Eukaryota</taxon>
        <taxon>Metazoa</taxon>
        <taxon>Ecdysozoa</taxon>
        <taxon>Arthropoda</taxon>
        <taxon>Hexapoda</taxon>
        <taxon>Insecta</taxon>
        <taxon>Pterygota</taxon>
        <taxon>Neoptera</taxon>
        <taxon>Endopterygota</taxon>
        <taxon>Lepidoptera</taxon>
        <taxon>Glossata</taxon>
        <taxon>Ditrysia</taxon>
        <taxon>Tineoidea</taxon>
        <taxon>Psychidae</taxon>
        <taxon>Oiketicinae</taxon>
        <taxon>Eumeta</taxon>
    </lineage>
</organism>
<dbReference type="OrthoDB" id="425681at2759"/>
<feature type="compositionally biased region" description="Basic and acidic residues" evidence="1">
    <location>
        <begin position="218"/>
        <end position="235"/>
    </location>
</feature>
<evidence type="ECO:0000313" key="2">
    <source>
        <dbReference type="EMBL" id="GBP50608.1"/>
    </source>
</evidence>
<dbReference type="AlphaFoldDB" id="A0A4C1WGU5"/>
<dbReference type="EMBL" id="BGZK01000568">
    <property type="protein sequence ID" value="GBP50608.1"/>
    <property type="molecule type" value="Genomic_DNA"/>
</dbReference>
<reference evidence="2 3" key="1">
    <citation type="journal article" date="2019" name="Commun. Biol.">
        <title>The bagworm genome reveals a unique fibroin gene that provides high tensile strength.</title>
        <authorList>
            <person name="Kono N."/>
            <person name="Nakamura H."/>
            <person name="Ohtoshi R."/>
            <person name="Tomita M."/>
            <person name="Numata K."/>
            <person name="Arakawa K."/>
        </authorList>
    </citation>
    <scope>NUCLEOTIDE SEQUENCE [LARGE SCALE GENOMIC DNA]</scope>
</reference>
<gene>
    <name evidence="2" type="ORF">EVAR_29367_1</name>
</gene>
<sequence>MTKEEKYILSRFGYLERMNESRFLKEIYRATVCDERFDKERFRIFIQTELIKHIKEGAGVPKGRDPAGAPPLRVAQATPPNAERLTFGIKPVKCDRVSVTGLPVASPYRLAIDRDAHSIPVPAACLDIQISVVYVNASKSTGSLQIFKSFKGALALHARAQPGGDDRATSFRLVSVSSGGPLGTMVLYHPVTAFHQPPPFSIRYPIAILYSHSKGRQRTGDRSKDTSVHGSGDHL</sequence>
<dbReference type="Proteomes" id="UP000299102">
    <property type="component" value="Unassembled WGS sequence"/>
</dbReference>
<keyword evidence="3" id="KW-1185">Reference proteome</keyword>
<proteinExistence type="predicted"/>
<evidence type="ECO:0000313" key="3">
    <source>
        <dbReference type="Proteomes" id="UP000299102"/>
    </source>
</evidence>
<name>A0A4C1WGU5_EUMVA</name>
<protein>
    <submittedName>
        <fullName evidence="2">Uncharacterized protein</fullName>
    </submittedName>
</protein>
<accession>A0A4C1WGU5</accession>
<feature type="region of interest" description="Disordered" evidence="1">
    <location>
        <begin position="215"/>
        <end position="235"/>
    </location>
</feature>
<comment type="caution">
    <text evidence="2">The sequence shown here is derived from an EMBL/GenBank/DDBJ whole genome shotgun (WGS) entry which is preliminary data.</text>
</comment>
<evidence type="ECO:0000256" key="1">
    <source>
        <dbReference type="SAM" id="MobiDB-lite"/>
    </source>
</evidence>